<accession>A0ABU5IAX6</accession>
<dbReference type="Pfam" id="PF13561">
    <property type="entry name" value="adh_short_C2"/>
    <property type="match status" value="1"/>
</dbReference>
<organism evidence="2 3">
    <name type="scientific">Azohydromonas lata</name>
    <dbReference type="NCBI Taxonomy" id="45677"/>
    <lineage>
        <taxon>Bacteria</taxon>
        <taxon>Pseudomonadati</taxon>
        <taxon>Pseudomonadota</taxon>
        <taxon>Betaproteobacteria</taxon>
        <taxon>Burkholderiales</taxon>
        <taxon>Sphaerotilaceae</taxon>
        <taxon>Azohydromonas</taxon>
    </lineage>
</organism>
<evidence type="ECO:0000313" key="2">
    <source>
        <dbReference type="EMBL" id="MDZ5455133.1"/>
    </source>
</evidence>
<dbReference type="SUPFAM" id="SSF51735">
    <property type="entry name" value="NAD(P)-binding Rossmann-fold domains"/>
    <property type="match status" value="1"/>
</dbReference>
<proteinExistence type="inferred from homology"/>
<comment type="caution">
    <text evidence="2">The sequence shown here is derived from an EMBL/GenBank/DDBJ whole genome shotgun (WGS) entry which is preliminary data.</text>
</comment>
<keyword evidence="3" id="KW-1185">Reference proteome</keyword>
<name>A0ABU5IAX6_9BURK</name>
<dbReference type="PRINTS" id="PR00081">
    <property type="entry name" value="GDHRDH"/>
</dbReference>
<geneLocation type="plasmid" evidence="2">
    <name>unnamed</name>
</geneLocation>
<sequence length="259" mass="27487">MDLGIAGRRALVCASSRGLGLACATALAREGCDVTLNGRDAGRLAEAADGIERLTGRRPAAVAADLDTAAGRNALLAACAEPDILVTNNAGPAPGTLADWDHDAWLAALEANLLAPVHLISAVVEGMRRRRFGRIVNITSAVVKTPRFGLSLSTTARTGLTAFAKGLQRETVADNVTINNLLPQHIDTGRQQEMARRMMHDRGISFEEARTLQTRMVRARRLGTPHEFGDACAYLCSAQASFISGQNLQVDGGSYDALL</sequence>
<protein>
    <submittedName>
        <fullName evidence="2">SDR family oxidoreductase</fullName>
    </submittedName>
</protein>
<evidence type="ECO:0000256" key="1">
    <source>
        <dbReference type="ARBA" id="ARBA00006484"/>
    </source>
</evidence>
<keyword evidence="2" id="KW-0614">Plasmid</keyword>
<evidence type="ECO:0000313" key="3">
    <source>
        <dbReference type="Proteomes" id="UP001293718"/>
    </source>
</evidence>
<dbReference type="Proteomes" id="UP001293718">
    <property type="component" value="Unassembled WGS sequence"/>
</dbReference>
<dbReference type="EMBL" id="JAXOJX010000001">
    <property type="protein sequence ID" value="MDZ5455133.1"/>
    <property type="molecule type" value="Genomic_DNA"/>
</dbReference>
<gene>
    <name evidence="2" type="ORF">SM757_00960</name>
</gene>
<dbReference type="RefSeq" id="WP_028998268.1">
    <property type="nucleotide sequence ID" value="NZ_JAXOJX010000001.1"/>
</dbReference>
<dbReference type="PANTHER" id="PTHR42879">
    <property type="entry name" value="3-OXOACYL-(ACYL-CARRIER-PROTEIN) REDUCTASE"/>
    <property type="match status" value="1"/>
</dbReference>
<dbReference type="InterPro" id="IPR050259">
    <property type="entry name" value="SDR"/>
</dbReference>
<reference evidence="2 3" key="1">
    <citation type="submission" date="2023-11" db="EMBL/GenBank/DDBJ databases">
        <title>Draft genome of Azohydromonas lata strain H1 (DSM1123), a polyhydroxyalkanoate producer.</title>
        <authorList>
            <person name="Traversa D."/>
            <person name="D'Addabbo P."/>
            <person name="Pazzani C."/>
            <person name="Manzari C."/>
            <person name="Chiara M."/>
            <person name="Scrascia M."/>
        </authorList>
    </citation>
    <scope>NUCLEOTIDE SEQUENCE [LARGE SCALE GENOMIC DNA]</scope>
    <source>
        <strain evidence="2 3">H1</strain>
        <plasmid evidence="2">unnamed</plasmid>
    </source>
</reference>
<dbReference type="InterPro" id="IPR036291">
    <property type="entry name" value="NAD(P)-bd_dom_sf"/>
</dbReference>
<dbReference type="PANTHER" id="PTHR42879:SF6">
    <property type="entry name" value="NADPH-DEPENDENT REDUCTASE BACG"/>
    <property type="match status" value="1"/>
</dbReference>
<comment type="similarity">
    <text evidence="1">Belongs to the short-chain dehydrogenases/reductases (SDR) family.</text>
</comment>
<dbReference type="Gene3D" id="3.40.50.720">
    <property type="entry name" value="NAD(P)-binding Rossmann-like Domain"/>
    <property type="match status" value="1"/>
</dbReference>
<dbReference type="InterPro" id="IPR002347">
    <property type="entry name" value="SDR_fam"/>
</dbReference>